<dbReference type="Proteomes" id="UP001519460">
    <property type="component" value="Unassembled WGS sequence"/>
</dbReference>
<dbReference type="EMBL" id="JACVVK020000016">
    <property type="protein sequence ID" value="KAK7504289.1"/>
    <property type="molecule type" value="Genomic_DNA"/>
</dbReference>
<protein>
    <submittedName>
        <fullName evidence="1">Uncharacterized protein</fullName>
    </submittedName>
</protein>
<accession>A0ABD0LXB8</accession>
<organism evidence="1 2">
    <name type="scientific">Batillaria attramentaria</name>
    <dbReference type="NCBI Taxonomy" id="370345"/>
    <lineage>
        <taxon>Eukaryota</taxon>
        <taxon>Metazoa</taxon>
        <taxon>Spiralia</taxon>
        <taxon>Lophotrochozoa</taxon>
        <taxon>Mollusca</taxon>
        <taxon>Gastropoda</taxon>
        <taxon>Caenogastropoda</taxon>
        <taxon>Sorbeoconcha</taxon>
        <taxon>Cerithioidea</taxon>
        <taxon>Batillariidae</taxon>
        <taxon>Batillaria</taxon>
    </lineage>
</organism>
<proteinExistence type="predicted"/>
<name>A0ABD0LXB8_9CAEN</name>
<evidence type="ECO:0000313" key="1">
    <source>
        <dbReference type="EMBL" id="KAK7504289.1"/>
    </source>
</evidence>
<evidence type="ECO:0000313" key="2">
    <source>
        <dbReference type="Proteomes" id="UP001519460"/>
    </source>
</evidence>
<dbReference type="AlphaFoldDB" id="A0ABD0LXB8"/>
<reference evidence="1 2" key="1">
    <citation type="journal article" date="2023" name="Sci. Data">
        <title>Genome assembly of the Korean intertidal mud-creeper Batillaria attramentaria.</title>
        <authorList>
            <person name="Patra A.K."/>
            <person name="Ho P.T."/>
            <person name="Jun S."/>
            <person name="Lee S.J."/>
            <person name="Kim Y."/>
            <person name="Won Y.J."/>
        </authorList>
    </citation>
    <scope>NUCLEOTIDE SEQUENCE [LARGE SCALE GENOMIC DNA]</scope>
    <source>
        <strain evidence="1">Wonlab-2016</strain>
    </source>
</reference>
<keyword evidence="2" id="KW-1185">Reference proteome</keyword>
<comment type="caution">
    <text evidence="1">The sequence shown here is derived from an EMBL/GenBank/DDBJ whole genome shotgun (WGS) entry which is preliminary data.</text>
</comment>
<sequence>MRCQFVLIAANSGERFILCRRPIIRFCVRMSAAVKKKSKQLSVYRKWTWLMSQRKRADLPDTQTINTAFLVPDLTRRQLTESVQSQLWHVSLLHVSRFSESL</sequence>
<gene>
    <name evidence="1" type="ORF">BaRGS_00004593</name>
</gene>